<dbReference type="Proteomes" id="UP001449657">
    <property type="component" value="Chromosome"/>
</dbReference>
<protein>
    <submittedName>
        <fullName evidence="6">Crp/Fnr family transcriptional regulator</fullName>
    </submittedName>
</protein>
<dbReference type="SMART" id="SM00100">
    <property type="entry name" value="cNMP"/>
    <property type="match status" value="1"/>
</dbReference>
<dbReference type="InterPro" id="IPR036390">
    <property type="entry name" value="WH_DNA-bd_sf"/>
</dbReference>
<accession>A0ABZ2Z600</accession>
<dbReference type="SMART" id="SM00419">
    <property type="entry name" value="HTH_CRP"/>
    <property type="match status" value="1"/>
</dbReference>
<dbReference type="SUPFAM" id="SSF46785">
    <property type="entry name" value="Winged helix' DNA-binding domain"/>
    <property type="match status" value="1"/>
</dbReference>
<dbReference type="PROSITE" id="PS51063">
    <property type="entry name" value="HTH_CRP_2"/>
    <property type="match status" value="1"/>
</dbReference>
<evidence type="ECO:0000313" key="7">
    <source>
        <dbReference type="Proteomes" id="UP001449657"/>
    </source>
</evidence>
<dbReference type="PANTHER" id="PTHR24567">
    <property type="entry name" value="CRP FAMILY TRANSCRIPTIONAL REGULATORY PROTEIN"/>
    <property type="match status" value="1"/>
</dbReference>
<dbReference type="RefSeq" id="WP_341842296.1">
    <property type="nucleotide sequence ID" value="NZ_CP149792.1"/>
</dbReference>
<evidence type="ECO:0000256" key="2">
    <source>
        <dbReference type="ARBA" id="ARBA00023125"/>
    </source>
</evidence>
<dbReference type="Pfam" id="PF13545">
    <property type="entry name" value="HTH_Crp_2"/>
    <property type="match status" value="1"/>
</dbReference>
<dbReference type="Gene3D" id="2.60.120.10">
    <property type="entry name" value="Jelly Rolls"/>
    <property type="match status" value="1"/>
</dbReference>
<dbReference type="InterPro" id="IPR018490">
    <property type="entry name" value="cNMP-bd_dom_sf"/>
</dbReference>
<sequence length="226" mass="25750">MDACLLCKLCQPAWKPAIATHKKNFTLKKGEMLFSEGDPVKGIYFIYEGKMKVHKHWGREKELIVRFAGAGDIVGHRGIASDFIYPVSATAMENSTVCYFDLDFFQSTLQVNTALLYELMMFYAHELQESEKRMRNLAHMPVKGRIASALLHLEKKFGTENGYIDFPLSKQDIASYTGTTYETAWRMLQELAKEAMISLEDKRYAVLDHEAMQAYILLQEEGDGPA</sequence>
<reference evidence="6 7" key="1">
    <citation type="submission" date="2024-03" db="EMBL/GenBank/DDBJ databases">
        <title>Chitinophaga caseinilytica sp. nov., a casein hydrolysing bacterium isolated from forest soil.</title>
        <authorList>
            <person name="Lee D.S."/>
            <person name="Han D.M."/>
            <person name="Baek J.H."/>
            <person name="Choi D.G."/>
            <person name="Jeon J.H."/>
            <person name="Jeon C.O."/>
        </authorList>
    </citation>
    <scope>NUCLEOTIDE SEQUENCE [LARGE SCALE GENOMIC DNA]</scope>
    <source>
        <strain evidence="6 7">KACC 19118</strain>
    </source>
</reference>
<evidence type="ECO:0000313" key="6">
    <source>
        <dbReference type="EMBL" id="WZN47670.1"/>
    </source>
</evidence>
<evidence type="ECO:0000256" key="1">
    <source>
        <dbReference type="ARBA" id="ARBA00023015"/>
    </source>
</evidence>
<evidence type="ECO:0000259" key="5">
    <source>
        <dbReference type="PROSITE" id="PS51063"/>
    </source>
</evidence>
<keyword evidence="1" id="KW-0805">Transcription regulation</keyword>
<dbReference type="Gene3D" id="1.10.10.10">
    <property type="entry name" value="Winged helix-like DNA-binding domain superfamily/Winged helix DNA-binding domain"/>
    <property type="match status" value="1"/>
</dbReference>
<dbReference type="SUPFAM" id="SSF51206">
    <property type="entry name" value="cAMP-binding domain-like"/>
    <property type="match status" value="1"/>
</dbReference>
<dbReference type="InterPro" id="IPR012318">
    <property type="entry name" value="HTH_CRP"/>
</dbReference>
<organism evidence="6 7">
    <name type="scientific">Chitinophaga caseinilytica</name>
    <dbReference type="NCBI Taxonomy" id="2267521"/>
    <lineage>
        <taxon>Bacteria</taxon>
        <taxon>Pseudomonadati</taxon>
        <taxon>Bacteroidota</taxon>
        <taxon>Chitinophagia</taxon>
        <taxon>Chitinophagales</taxon>
        <taxon>Chitinophagaceae</taxon>
        <taxon>Chitinophaga</taxon>
    </lineage>
</organism>
<proteinExistence type="predicted"/>
<dbReference type="InterPro" id="IPR036388">
    <property type="entry name" value="WH-like_DNA-bd_sf"/>
</dbReference>
<dbReference type="PRINTS" id="PR00034">
    <property type="entry name" value="HTHCRP"/>
</dbReference>
<feature type="domain" description="Cyclic nucleotide-binding" evidence="4">
    <location>
        <begin position="23"/>
        <end position="126"/>
    </location>
</feature>
<dbReference type="EMBL" id="CP150096">
    <property type="protein sequence ID" value="WZN47670.1"/>
    <property type="molecule type" value="Genomic_DNA"/>
</dbReference>
<dbReference type="PANTHER" id="PTHR24567:SF26">
    <property type="entry name" value="REGULATORY PROTEIN YEIL"/>
    <property type="match status" value="1"/>
</dbReference>
<feature type="domain" description="HTH crp-type" evidence="5">
    <location>
        <begin position="140"/>
        <end position="210"/>
    </location>
</feature>
<dbReference type="Pfam" id="PF00027">
    <property type="entry name" value="cNMP_binding"/>
    <property type="match status" value="1"/>
</dbReference>
<evidence type="ECO:0000259" key="4">
    <source>
        <dbReference type="PROSITE" id="PS50042"/>
    </source>
</evidence>
<dbReference type="InterPro" id="IPR050397">
    <property type="entry name" value="Env_Response_Regulators"/>
</dbReference>
<dbReference type="CDD" id="cd00038">
    <property type="entry name" value="CAP_ED"/>
    <property type="match status" value="1"/>
</dbReference>
<evidence type="ECO:0000256" key="3">
    <source>
        <dbReference type="ARBA" id="ARBA00023163"/>
    </source>
</evidence>
<gene>
    <name evidence="6" type="ORF">WJU22_05705</name>
</gene>
<keyword evidence="7" id="KW-1185">Reference proteome</keyword>
<name>A0ABZ2Z600_9BACT</name>
<keyword evidence="3" id="KW-0804">Transcription</keyword>
<keyword evidence="2" id="KW-0238">DNA-binding</keyword>
<dbReference type="InterPro" id="IPR014710">
    <property type="entry name" value="RmlC-like_jellyroll"/>
</dbReference>
<dbReference type="PROSITE" id="PS50042">
    <property type="entry name" value="CNMP_BINDING_3"/>
    <property type="match status" value="1"/>
</dbReference>
<dbReference type="InterPro" id="IPR000595">
    <property type="entry name" value="cNMP-bd_dom"/>
</dbReference>